<dbReference type="Gene3D" id="3.10.20.90">
    <property type="entry name" value="Phosphatidylinositol 3-kinase Catalytic Subunit, Chain A, domain 1"/>
    <property type="match status" value="1"/>
</dbReference>
<sequence length="102" mass="11875">MRYNLLSVRNSSHSRCTESKQMISQEMLISYIKKAMPDALVTVVDRTGTMDHYRLQIISEAFRGKNLLDRQRFVYQALDEPMKDGRIHALEIKSYTHEEAPA</sequence>
<dbReference type="EMBL" id="VTOW01000001">
    <property type="protein sequence ID" value="NKE69287.1"/>
    <property type="molecule type" value="Genomic_DNA"/>
</dbReference>
<accession>A0A7X6DLD0</accession>
<dbReference type="InterPro" id="IPR002634">
    <property type="entry name" value="BolA"/>
</dbReference>
<dbReference type="Proteomes" id="UP000534783">
    <property type="component" value="Unassembled WGS sequence"/>
</dbReference>
<evidence type="ECO:0000256" key="1">
    <source>
        <dbReference type="ARBA" id="ARBA00005578"/>
    </source>
</evidence>
<dbReference type="Pfam" id="PF01722">
    <property type="entry name" value="BolA"/>
    <property type="match status" value="1"/>
</dbReference>
<proteinExistence type="inferred from homology"/>
<organism evidence="3 4">
    <name type="scientific">Candidatus Manganitrophus noduliformans</name>
    <dbReference type="NCBI Taxonomy" id="2606439"/>
    <lineage>
        <taxon>Bacteria</taxon>
        <taxon>Pseudomonadati</taxon>
        <taxon>Nitrospirota</taxon>
        <taxon>Nitrospiria</taxon>
        <taxon>Candidatus Troglogloeales</taxon>
        <taxon>Candidatus Manganitrophaceae</taxon>
        <taxon>Candidatus Manganitrophus</taxon>
    </lineage>
</organism>
<gene>
    <name evidence="3" type="ORF">MNODULE_00775</name>
</gene>
<keyword evidence="4" id="KW-1185">Reference proteome</keyword>
<comment type="similarity">
    <text evidence="1 2">Belongs to the BolA/IbaG family.</text>
</comment>
<comment type="caution">
    <text evidence="3">The sequence shown here is derived from an EMBL/GenBank/DDBJ whole genome shotgun (WGS) entry which is preliminary data.</text>
</comment>
<dbReference type="AlphaFoldDB" id="A0A7X6DLD0"/>
<dbReference type="PANTHER" id="PTHR46229:SF2">
    <property type="entry name" value="BOLA-LIKE PROTEIN 1"/>
    <property type="match status" value="1"/>
</dbReference>
<protein>
    <submittedName>
        <fullName evidence="3">BolA family transcriptional regulator</fullName>
    </submittedName>
</protein>
<evidence type="ECO:0000313" key="3">
    <source>
        <dbReference type="EMBL" id="NKE69287.1"/>
    </source>
</evidence>
<evidence type="ECO:0000313" key="4">
    <source>
        <dbReference type="Proteomes" id="UP000534783"/>
    </source>
</evidence>
<name>A0A7X6DLD0_9BACT</name>
<dbReference type="PIRSF" id="PIRSF003113">
    <property type="entry name" value="BolA"/>
    <property type="match status" value="1"/>
</dbReference>
<evidence type="ECO:0000256" key="2">
    <source>
        <dbReference type="RuleBase" id="RU003860"/>
    </source>
</evidence>
<dbReference type="InterPro" id="IPR036065">
    <property type="entry name" value="BolA-like_sf"/>
</dbReference>
<reference evidence="3 4" key="1">
    <citation type="journal article" date="2020" name="Nature">
        <title>Bacterial chemolithoautotrophy via manganese oxidation.</title>
        <authorList>
            <person name="Yu H."/>
            <person name="Leadbetter J.R."/>
        </authorList>
    </citation>
    <scope>NUCLEOTIDE SEQUENCE [LARGE SCALE GENOMIC DNA]</scope>
    <source>
        <strain evidence="3 4">Mn-1</strain>
    </source>
</reference>
<dbReference type="PANTHER" id="PTHR46229">
    <property type="entry name" value="BOLA TRANSCRIPTION REGULATOR"/>
    <property type="match status" value="1"/>
</dbReference>
<dbReference type="InterPro" id="IPR050961">
    <property type="entry name" value="BolA/IbaG_stress_morph_reg"/>
</dbReference>
<dbReference type="SUPFAM" id="SSF82657">
    <property type="entry name" value="BolA-like"/>
    <property type="match status" value="1"/>
</dbReference>